<feature type="domain" description="C2" evidence="6">
    <location>
        <begin position="81"/>
        <end position="197"/>
    </location>
</feature>
<proteinExistence type="inferred from homology"/>
<feature type="domain" description="CUE" evidence="7">
    <location>
        <begin position="240"/>
        <end position="281"/>
    </location>
</feature>
<dbReference type="GO" id="GO:0045087">
    <property type="term" value="P:innate immune response"/>
    <property type="evidence" value="ECO:0007669"/>
    <property type="project" value="UniProtKB-KW"/>
</dbReference>
<dbReference type="RefSeq" id="XP_040577602.1">
    <property type="nucleotide sequence ID" value="XM_040721668.2"/>
</dbReference>
<dbReference type="InterPro" id="IPR035892">
    <property type="entry name" value="C2_domain_sf"/>
</dbReference>
<dbReference type="Gene3D" id="1.10.8.10">
    <property type="entry name" value="DNA helicase RuvA subunit, C-terminal domain"/>
    <property type="match status" value="1"/>
</dbReference>
<dbReference type="GO" id="GO:0006914">
    <property type="term" value="P:autophagy"/>
    <property type="evidence" value="ECO:0007669"/>
    <property type="project" value="UniProtKB-KW"/>
</dbReference>
<dbReference type="GO" id="GO:0006511">
    <property type="term" value="P:ubiquitin-dependent protein catabolic process"/>
    <property type="evidence" value="ECO:0007669"/>
    <property type="project" value="TreeGrafter"/>
</dbReference>
<organism evidence="8">
    <name type="scientific">Lepeophtheirus salmonis</name>
    <name type="common">Salmon louse</name>
    <name type="synonym">Caligus salmonis</name>
    <dbReference type="NCBI Taxonomy" id="72036"/>
    <lineage>
        <taxon>Eukaryota</taxon>
        <taxon>Metazoa</taxon>
        <taxon>Ecdysozoa</taxon>
        <taxon>Arthropoda</taxon>
        <taxon>Crustacea</taxon>
        <taxon>Multicrustacea</taxon>
        <taxon>Hexanauplia</taxon>
        <taxon>Copepoda</taxon>
        <taxon>Siphonostomatoida</taxon>
        <taxon>Caligidae</taxon>
        <taxon>Lepeophtheirus</taxon>
    </lineage>
</organism>
<dbReference type="GeneID" id="121126330"/>
<dbReference type="GO" id="GO:0031624">
    <property type="term" value="F:ubiquitin conjugating enzyme binding"/>
    <property type="evidence" value="ECO:0007669"/>
    <property type="project" value="TreeGrafter"/>
</dbReference>
<sequence length="281" mass="31438">MASNNKGIDGDDVLDVKRLEDGDVPEDFLKVTEPIAVPTGTIIDLGEDEPEKCVPNQKEPKSKVVYESDHAMALALQKQLDLEQDPPPAAPVSNVPILQLTVTVVEAKLARNYGLTRMDPYCRVRVGHSLLRTPTAASGSKEPKWNETFHVVLLPGTQSIYIEILDECTFTADAIIAHGFITLPPKFQPQKVIDDWWPLSGREGQEKEGHIHIIYSINHELTHGLYPQPQRQTKIQIPKLTPEELDEYKKMFPNIDKETFESVYISCCGDKAATVNTLLDM</sequence>
<reference evidence="8" key="1">
    <citation type="submission" date="2014-05" db="EMBL/GenBank/DDBJ databases">
        <authorList>
            <person name="Chronopoulou M."/>
        </authorList>
    </citation>
    <scope>NUCLEOTIDE SEQUENCE</scope>
    <source>
        <tissue evidence="8">Whole organism</tissue>
    </source>
</reference>
<dbReference type="Gene3D" id="2.60.40.150">
    <property type="entry name" value="C2 domain"/>
    <property type="match status" value="1"/>
</dbReference>
<dbReference type="SUPFAM" id="SSF46934">
    <property type="entry name" value="UBA-like"/>
    <property type="match status" value="1"/>
</dbReference>
<evidence type="ECO:0000259" key="7">
    <source>
        <dbReference type="PROSITE" id="PS51140"/>
    </source>
</evidence>
<evidence type="ECO:0000256" key="3">
    <source>
        <dbReference type="ARBA" id="ARBA00022859"/>
    </source>
</evidence>
<evidence type="ECO:0000313" key="8">
    <source>
        <dbReference type="EMBL" id="CDW22153.1"/>
    </source>
</evidence>
<dbReference type="OrthoDB" id="9942608at2759"/>
<evidence type="ECO:0000256" key="2">
    <source>
        <dbReference type="ARBA" id="ARBA00022588"/>
    </source>
</evidence>
<evidence type="ECO:0000256" key="5">
    <source>
        <dbReference type="ARBA" id="ARBA00023198"/>
    </source>
</evidence>
<dbReference type="PROSITE" id="PS50004">
    <property type="entry name" value="C2"/>
    <property type="match status" value="1"/>
</dbReference>
<keyword evidence="3" id="KW-0391">Immunity</keyword>
<dbReference type="InterPro" id="IPR000008">
    <property type="entry name" value="C2_dom"/>
</dbReference>
<evidence type="ECO:0008006" key="9">
    <source>
        <dbReference type="Google" id="ProtNLM"/>
    </source>
</evidence>
<dbReference type="InterPro" id="IPR009060">
    <property type="entry name" value="UBA-like_sf"/>
</dbReference>
<dbReference type="Pfam" id="PF00168">
    <property type="entry name" value="C2"/>
    <property type="match status" value="1"/>
</dbReference>
<dbReference type="SMART" id="SM00239">
    <property type="entry name" value="C2"/>
    <property type="match status" value="1"/>
</dbReference>
<dbReference type="InterPro" id="IPR003892">
    <property type="entry name" value="CUE"/>
</dbReference>
<keyword evidence="2" id="KW-0399">Innate immunity</keyword>
<evidence type="ECO:0000256" key="1">
    <source>
        <dbReference type="ARBA" id="ARBA00009278"/>
    </source>
</evidence>
<comment type="similarity">
    <text evidence="1">Belongs to the tollip family.</text>
</comment>
<dbReference type="KEGG" id="lsm:121126330"/>
<dbReference type="PROSITE" id="PS51140">
    <property type="entry name" value="CUE"/>
    <property type="match status" value="1"/>
</dbReference>
<keyword evidence="5" id="KW-0395">Inflammatory response</keyword>
<evidence type="ECO:0000259" key="6">
    <source>
        <dbReference type="PROSITE" id="PS50004"/>
    </source>
</evidence>
<keyword evidence="4" id="KW-0072">Autophagy</keyword>
<evidence type="ECO:0000256" key="4">
    <source>
        <dbReference type="ARBA" id="ARBA00023006"/>
    </source>
</evidence>
<dbReference type="SUPFAM" id="SSF49562">
    <property type="entry name" value="C2 domain (Calcium/lipid-binding domain, CaLB)"/>
    <property type="match status" value="1"/>
</dbReference>
<protein>
    <recommendedName>
        <fullName evidence="9">C2 domain-containing protein</fullName>
    </recommendedName>
</protein>
<dbReference type="PANTHER" id="PTHR16461:SF5">
    <property type="entry name" value="TOLL-INTERACTING PROTEIN"/>
    <property type="match status" value="1"/>
</dbReference>
<dbReference type="GO" id="GO:0043130">
    <property type="term" value="F:ubiquitin binding"/>
    <property type="evidence" value="ECO:0007669"/>
    <property type="project" value="InterPro"/>
</dbReference>
<name>A0A0K2T818_LEPSM</name>
<dbReference type="GO" id="GO:0005737">
    <property type="term" value="C:cytoplasm"/>
    <property type="evidence" value="ECO:0007669"/>
    <property type="project" value="TreeGrafter"/>
</dbReference>
<dbReference type="EMBL" id="HACA01004792">
    <property type="protein sequence ID" value="CDW22153.1"/>
    <property type="molecule type" value="Transcribed_RNA"/>
</dbReference>
<dbReference type="AlphaFoldDB" id="A0A0K2T818"/>
<dbReference type="PANTHER" id="PTHR16461">
    <property type="entry name" value="TOLL-INTERACTING PROTEIN"/>
    <property type="match status" value="1"/>
</dbReference>
<accession>A0A0K2T818</accession>